<protein>
    <submittedName>
        <fullName evidence="3">Uncharacterized protein</fullName>
    </submittedName>
</protein>
<comment type="caution">
    <text evidence="3">The sequence shown here is derived from an EMBL/GenBank/DDBJ whole genome shotgun (WGS) entry which is preliminary data.</text>
</comment>
<name>A0AAE0GRF6_9CHLO</name>
<feature type="transmembrane region" description="Helical" evidence="2">
    <location>
        <begin position="177"/>
        <end position="199"/>
    </location>
</feature>
<evidence type="ECO:0000256" key="2">
    <source>
        <dbReference type="SAM" id="Phobius"/>
    </source>
</evidence>
<dbReference type="Proteomes" id="UP001190700">
    <property type="component" value="Unassembled WGS sequence"/>
</dbReference>
<feature type="region of interest" description="Disordered" evidence="1">
    <location>
        <begin position="428"/>
        <end position="448"/>
    </location>
</feature>
<dbReference type="AlphaFoldDB" id="A0AAE0GRF6"/>
<sequence>MEGVLSDARGVLESLRSAATAAQVGGAAAAGKQPLHIGTLSVPQVVCDAPPPANHGIDTGLYPISASDPASFGSPFEEPLHVTFMDQGSVVLDRDPEFTTAVHPTGVTANSLSALPCTLPFGIPFPSVVSAGLGSDFHFSEFLILLYESSPASGFWSWLLDYGSGFWSWLLDYGSGFWFWTLVSGLWFWVMASGLWFWLDIFDTGNFFNSAFVTEDIGFAPLFVLGNATLAIREEANTLLYSTLELMVDPMSPAADWMDSSHASFPADGKRVVLQFARRMIPAGDPFQGQADMLGIRISAGVDPHDAIGDFNAALKAARTRATLLDEDVKALFLKALDTTFYQPVVSRLLLHDQRAAHDLLTIQQWVCECLSELHVRAGTAVASAHRYSHGTHYMERGDGDSGGPGEFADLRTMVLDLKRQLAAFVASADSEPSPRGFTPRADKPDRRVKTRFAASPLPKGGNWSQSISKKMVFHRDTGATVRYCQNQRMDIARTHMDNRMDGPDRFLAKP</sequence>
<gene>
    <name evidence="3" type="ORF">CYMTET_9377</name>
</gene>
<keyword evidence="2" id="KW-1133">Transmembrane helix</keyword>
<keyword evidence="4" id="KW-1185">Reference proteome</keyword>
<evidence type="ECO:0000313" key="3">
    <source>
        <dbReference type="EMBL" id="KAK3282907.1"/>
    </source>
</evidence>
<dbReference type="EMBL" id="LGRX02003107">
    <property type="protein sequence ID" value="KAK3282907.1"/>
    <property type="molecule type" value="Genomic_DNA"/>
</dbReference>
<evidence type="ECO:0000256" key="1">
    <source>
        <dbReference type="SAM" id="MobiDB-lite"/>
    </source>
</evidence>
<organism evidence="3 4">
    <name type="scientific">Cymbomonas tetramitiformis</name>
    <dbReference type="NCBI Taxonomy" id="36881"/>
    <lineage>
        <taxon>Eukaryota</taxon>
        <taxon>Viridiplantae</taxon>
        <taxon>Chlorophyta</taxon>
        <taxon>Pyramimonadophyceae</taxon>
        <taxon>Pyramimonadales</taxon>
        <taxon>Pyramimonadaceae</taxon>
        <taxon>Cymbomonas</taxon>
    </lineage>
</organism>
<accession>A0AAE0GRF6</accession>
<evidence type="ECO:0000313" key="4">
    <source>
        <dbReference type="Proteomes" id="UP001190700"/>
    </source>
</evidence>
<keyword evidence="2" id="KW-0472">Membrane</keyword>
<keyword evidence="2" id="KW-0812">Transmembrane</keyword>
<reference evidence="3 4" key="1">
    <citation type="journal article" date="2015" name="Genome Biol. Evol.">
        <title>Comparative Genomics of a Bacterivorous Green Alga Reveals Evolutionary Causalities and Consequences of Phago-Mixotrophic Mode of Nutrition.</title>
        <authorList>
            <person name="Burns J.A."/>
            <person name="Paasch A."/>
            <person name="Narechania A."/>
            <person name="Kim E."/>
        </authorList>
    </citation>
    <scope>NUCLEOTIDE SEQUENCE [LARGE SCALE GENOMIC DNA]</scope>
    <source>
        <strain evidence="3 4">PLY_AMNH</strain>
    </source>
</reference>
<proteinExistence type="predicted"/>